<feature type="non-terminal residue" evidence="1">
    <location>
        <position position="54"/>
    </location>
</feature>
<feature type="non-terminal residue" evidence="1">
    <location>
        <position position="1"/>
    </location>
</feature>
<sequence>AMHIVKAFSDDIHMEFQQGKCATLVFKRVIQVKSHNIQLSRGLSIKNLEQDKMY</sequence>
<dbReference type="AlphaFoldDB" id="A0ABD0NHC2"/>
<keyword evidence="2" id="KW-1185">Reference proteome</keyword>
<evidence type="ECO:0000313" key="1">
    <source>
        <dbReference type="EMBL" id="KAL0161389.1"/>
    </source>
</evidence>
<protein>
    <submittedName>
        <fullName evidence="1">Uncharacterized protein</fullName>
    </submittedName>
</protein>
<reference evidence="1 2" key="1">
    <citation type="submission" date="2024-05" db="EMBL/GenBank/DDBJ databases">
        <title>Genome sequencing and assembly of Indian major carp, Cirrhinus mrigala (Hamilton, 1822).</title>
        <authorList>
            <person name="Mohindra V."/>
            <person name="Chowdhury L.M."/>
            <person name="Lal K."/>
            <person name="Jena J.K."/>
        </authorList>
    </citation>
    <scope>NUCLEOTIDE SEQUENCE [LARGE SCALE GENOMIC DNA]</scope>
    <source>
        <strain evidence="1">CM1030</strain>
        <tissue evidence="1">Blood</tissue>
    </source>
</reference>
<name>A0ABD0NHC2_CIRMR</name>
<evidence type="ECO:0000313" key="2">
    <source>
        <dbReference type="Proteomes" id="UP001529510"/>
    </source>
</evidence>
<proteinExistence type="predicted"/>
<accession>A0ABD0NHC2</accession>
<comment type="caution">
    <text evidence="1">The sequence shown here is derived from an EMBL/GenBank/DDBJ whole genome shotgun (WGS) entry which is preliminary data.</text>
</comment>
<dbReference type="EMBL" id="JAMKFB020000022">
    <property type="protein sequence ID" value="KAL0161389.1"/>
    <property type="molecule type" value="Genomic_DNA"/>
</dbReference>
<organism evidence="1 2">
    <name type="scientific">Cirrhinus mrigala</name>
    <name type="common">Mrigala</name>
    <dbReference type="NCBI Taxonomy" id="683832"/>
    <lineage>
        <taxon>Eukaryota</taxon>
        <taxon>Metazoa</taxon>
        <taxon>Chordata</taxon>
        <taxon>Craniata</taxon>
        <taxon>Vertebrata</taxon>
        <taxon>Euteleostomi</taxon>
        <taxon>Actinopterygii</taxon>
        <taxon>Neopterygii</taxon>
        <taxon>Teleostei</taxon>
        <taxon>Ostariophysi</taxon>
        <taxon>Cypriniformes</taxon>
        <taxon>Cyprinidae</taxon>
        <taxon>Labeoninae</taxon>
        <taxon>Labeonini</taxon>
        <taxon>Cirrhinus</taxon>
    </lineage>
</organism>
<gene>
    <name evidence="1" type="ORF">M9458_045114</name>
</gene>
<dbReference type="Proteomes" id="UP001529510">
    <property type="component" value="Unassembled WGS sequence"/>
</dbReference>